<protein>
    <recommendedName>
        <fullName evidence="2">DUF6788 domain-containing protein</fullName>
    </recommendedName>
</protein>
<gene>
    <name evidence="3" type="ORF">DJ69_16685</name>
</gene>
<proteinExistence type="predicted"/>
<dbReference type="Proteomes" id="UP000222824">
    <property type="component" value="Unassembled WGS sequence"/>
</dbReference>
<dbReference type="Pfam" id="PF20586">
    <property type="entry name" value="DUF6788"/>
    <property type="match status" value="1"/>
</dbReference>
<name>A0A2G1WF66_9EURY</name>
<organism evidence="3 4">
    <name type="scientific">Halorubrum persicum</name>
    <dbReference type="NCBI Taxonomy" id="1383844"/>
    <lineage>
        <taxon>Archaea</taxon>
        <taxon>Methanobacteriati</taxon>
        <taxon>Methanobacteriota</taxon>
        <taxon>Stenosarchaea group</taxon>
        <taxon>Halobacteria</taxon>
        <taxon>Halobacteriales</taxon>
        <taxon>Haloferacaceae</taxon>
        <taxon>Halorubrum</taxon>
    </lineage>
</organism>
<feature type="region of interest" description="Disordered" evidence="1">
    <location>
        <begin position="42"/>
        <end position="70"/>
    </location>
</feature>
<reference evidence="3 4" key="1">
    <citation type="journal article" date="2014" name="Front. Microbiol.">
        <title>Population and genomic analysis of the genus Halorubrum.</title>
        <authorList>
            <person name="Fullmer M.S."/>
            <person name="Soucy S.M."/>
            <person name="Swithers K.S."/>
            <person name="Makkay A.M."/>
            <person name="Wheeler R."/>
            <person name="Ventosa A."/>
            <person name="Gogarten J.P."/>
            <person name="Papke R.T."/>
        </authorList>
    </citation>
    <scope>NUCLEOTIDE SEQUENCE [LARGE SCALE GENOMIC DNA]</scope>
    <source>
        <strain evidence="3 4">C49</strain>
    </source>
</reference>
<dbReference type="AlphaFoldDB" id="A0A2G1WF66"/>
<feature type="domain" description="DUF6788" evidence="2">
    <location>
        <begin position="66"/>
        <end position="106"/>
    </location>
</feature>
<evidence type="ECO:0000313" key="4">
    <source>
        <dbReference type="Proteomes" id="UP000222824"/>
    </source>
</evidence>
<dbReference type="RefSeq" id="WP_099256688.1">
    <property type="nucleotide sequence ID" value="NZ_NHOA01000151.1"/>
</dbReference>
<dbReference type="EMBL" id="NHOA01000151">
    <property type="protein sequence ID" value="PHQ37509.1"/>
    <property type="molecule type" value="Genomic_DNA"/>
</dbReference>
<dbReference type="InterPro" id="IPR046738">
    <property type="entry name" value="DUF6788"/>
</dbReference>
<comment type="caution">
    <text evidence="3">The sequence shown here is derived from an EMBL/GenBank/DDBJ whole genome shotgun (WGS) entry which is preliminary data.</text>
</comment>
<evidence type="ECO:0000313" key="3">
    <source>
        <dbReference type="EMBL" id="PHQ37509.1"/>
    </source>
</evidence>
<sequence length="107" mass="12345">MFPKPPTPPEDLPTEIVDRLNSYSPTRLRYVARYAEALASHKARGAELDKESADDEDKEQPDDLPDDVPAKATITVKEINNNRYYYWQWREGESVKSRYKGPVDSDE</sequence>
<feature type="compositionally biased region" description="Acidic residues" evidence="1">
    <location>
        <begin position="52"/>
        <end position="66"/>
    </location>
</feature>
<dbReference type="OrthoDB" id="204292at2157"/>
<evidence type="ECO:0000256" key="1">
    <source>
        <dbReference type="SAM" id="MobiDB-lite"/>
    </source>
</evidence>
<keyword evidence="4" id="KW-1185">Reference proteome</keyword>
<accession>A0A2G1WF66</accession>
<evidence type="ECO:0000259" key="2">
    <source>
        <dbReference type="Pfam" id="PF20586"/>
    </source>
</evidence>